<protein>
    <submittedName>
        <fullName evidence="1">Uncharacterized protein</fullName>
    </submittedName>
</protein>
<comment type="caution">
    <text evidence="1">The sequence shown here is derived from an EMBL/GenBank/DDBJ whole genome shotgun (WGS) entry which is preliminary data.</text>
</comment>
<organism evidence="1 2">
    <name type="scientific">Brassica napus</name>
    <name type="common">Rape</name>
    <dbReference type="NCBI Taxonomy" id="3708"/>
    <lineage>
        <taxon>Eukaryota</taxon>
        <taxon>Viridiplantae</taxon>
        <taxon>Streptophyta</taxon>
        <taxon>Embryophyta</taxon>
        <taxon>Tracheophyta</taxon>
        <taxon>Spermatophyta</taxon>
        <taxon>Magnoliopsida</taxon>
        <taxon>eudicotyledons</taxon>
        <taxon>Gunneridae</taxon>
        <taxon>Pentapetalae</taxon>
        <taxon>rosids</taxon>
        <taxon>malvids</taxon>
        <taxon>Brassicales</taxon>
        <taxon>Brassicaceae</taxon>
        <taxon>Brassiceae</taxon>
        <taxon>Brassica</taxon>
    </lineage>
</organism>
<sequence length="78" mass="8865">MRPKIYLSCKCVTDNAPTFTISGMSAVPNKEILTINAKKKKKEKWNMGNHQLPLLPPIRQPMKRTKMVPNTQLSNVSK</sequence>
<keyword evidence="2" id="KW-1185">Reference proteome</keyword>
<dbReference type="EMBL" id="JAGKQM010002762">
    <property type="protein sequence ID" value="KAH0847093.1"/>
    <property type="molecule type" value="Genomic_DNA"/>
</dbReference>
<gene>
    <name evidence="1" type="ORF">HID58_091810</name>
</gene>
<reference evidence="1 2" key="1">
    <citation type="submission" date="2021-05" db="EMBL/GenBank/DDBJ databases">
        <title>Genome Assembly of Synthetic Allotetraploid Brassica napus Reveals Homoeologous Exchanges between Subgenomes.</title>
        <authorList>
            <person name="Davis J.T."/>
        </authorList>
    </citation>
    <scope>NUCLEOTIDE SEQUENCE [LARGE SCALE GENOMIC DNA]</scope>
    <source>
        <strain evidence="2">cv. Da-Ae</strain>
        <tissue evidence="1">Seedling</tissue>
    </source>
</reference>
<dbReference type="Proteomes" id="UP000824890">
    <property type="component" value="Unassembled WGS sequence"/>
</dbReference>
<accession>A0ABQ7X0Q5</accession>
<evidence type="ECO:0000313" key="2">
    <source>
        <dbReference type="Proteomes" id="UP000824890"/>
    </source>
</evidence>
<proteinExistence type="predicted"/>
<name>A0ABQ7X0Q5_BRANA</name>
<evidence type="ECO:0000313" key="1">
    <source>
        <dbReference type="EMBL" id="KAH0847093.1"/>
    </source>
</evidence>